<dbReference type="Pfam" id="PF06468">
    <property type="entry name" value="Spond_N"/>
    <property type="match status" value="1"/>
</dbReference>
<evidence type="ECO:0000256" key="2">
    <source>
        <dbReference type="SAM" id="SignalP"/>
    </source>
</evidence>
<evidence type="ECO:0000313" key="4">
    <source>
        <dbReference type="EMBL" id="EMP56210.1"/>
    </source>
</evidence>
<evidence type="ECO:0000259" key="3">
    <source>
        <dbReference type="PROSITE" id="PS51020"/>
    </source>
</evidence>
<feature type="chain" id="PRO_5004081110" description="Spondin domain-containing protein" evidence="2">
    <location>
        <begin position="20"/>
        <end position="232"/>
    </location>
</feature>
<organism evidence="4 5">
    <name type="scientific">Marinobacter santoriniensis NKSG1</name>
    <dbReference type="NCBI Taxonomy" id="1288826"/>
    <lineage>
        <taxon>Bacteria</taxon>
        <taxon>Pseudomonadati</taxon>
        <taxon>Pseudomonadota</taxon>
        <taxon>Gammaproteobacteria</taxon>
        <taxon>Pseudomonadales</taxon>
        <taxon>Marinobacteraceae</taxon>
        <taxon>Marinobacter</taxon>
    </lineage>
</organism>
<dbReference type="RefSeq" id="WP_008939155.1">
    <property type="nucleotide sequence ID" value="NZ_APAT01000015.1"/>
</dbReference>
<feature type="region of interest" description="Disordered" evidence="1">
    <location>
        <begin position="154"/>
        <end position="186"/>
    </location>
</feature>
<dbReference type="STRING" id="1288826.MSNKSG1_10063"/>
<dbReference type="EMBL" id="APAT01000015">
    <property type="protein sequence ID" value="EMP56210.1"/>
    <property type="molecule type" value="Genomic_DNA"/>
</dbReference>
<protein>
    <recommendedName>
        <fullName evidence="3">Spondin domain-containing protein</fullName>
    </recommendedName>
</protein>
<reference evidence="4 5" key="1">
    <citation type="journal article" date="2013" name="Genome Announc.">
        <title>Genome Sequence of Hydrothermal Arsenic-Respiring Bacterium Marinobacter santoriniensis NKSG1T.</title>
        <authorList>
            <person name="Handley K.M."/>
            <person name="Upton M."/>
            <person name="Beatson S.A."/>
            <person name="Hery M."/>
            <person name="Lloyd J.R."/>
        </authorList>
    </citation>
    <scope>NUCLEOTIDE SEQUENCE [LARGE SCALE GENOMIC DNA]</scope>
    <source>
        <strain evidence="4 5">NKSG1</strain>
    </source>
</reference>
<feature type="signal peptide" evidence="2">
    <location>
        <begin position="1"/>
        <end position="19"/>
    </location>
</feature>
<dbReference type="eggNOG" id="ENOG502ZFV4">
    <property type="taxonomic scope" value="Bacteria"/>
</dbReference>
<comment type="caution">
    <text evidence="4">The sequence shown here is derived from an EMBL/GenBank/DDBJ whole genome shotgun (WGS) entry which is preliminary data.</text>
</comment>
<dbReference type="Proteomes" id="UP000011960">
    <property type="component" value="Unassembled WGS sequence"/>
</dbReference>
<feature type="compositionally biased region" description="Pro residues" evidence="1">
    <location>
        <begin position="167"/>
        <end position="176"/>
    </location>
</feature>
<dbReference type="NCBIfam" id="NF038123">
    <property type="entry name" value="NF038123_dom"/>
    <property type="match status" value="1"/>
</dbReference>
<keyword evidence="5" id="KW-1185">Reference proteome</keyword>
<gene>
    <name evidence="4" type="ORF">MSNKSG1_10063</name>
</gene>
<sequence>MKRTILAVALAATPFLSQAAQFDVEITNPTRGIYFTPLLITAHPDNVALFETGSAASSELQAMAEGGDLSGLVSVLNAAGATTVEDPANGLLAPGASATTTLNTDNAAANTRLSIVAMLLPTNDGFLALNSLEIPTEPGTYTYDLNAYDAGTEANDEVRGSGTPGQPGMPVPPPLDPVLGNNGTGVASSAEGYVHIHRGNLGDTDLNGGSSDIVSTLHRWLNPVARVTVTVK</sequence>
<dbReference type="PROSITE" id="PS51020">
    <property type="entry name" value="SPONDIN"/>
    <property type="match status" value="1"/>
</dbReference>
<feature type="domain" description="Spondin" evidence="3">
    <location>
        <begin position="1"/>
        <end position="183"/>
    </location>
</feature>
<proteinExistence type="predicted"/>
<keyword evidence="2" id="KW-0732">Signal</keyword>
<dbReference type="AlphaFoldDB" id="M7CVI6"/>
<evidence type="ECO:0000256" key="1">
    <source>
        <dbReference type="SAM" id="MobiDB-lite"/>
    </source>
</evidence>
<accession>M7CVI6</accession>
<dbReference type="OrthoDB" id="264824at2"/>
<dbReference type="Gene3D" id="2.60.40.2130">
    <property type="entry name" value="F-spondin domain"/>
    <property type="match status" value="1"/>
</dbReference>
<dbReference type="InterPro" id="IPR038678">
    <property type="entry name" value="Spondin_N_sf"/>
</dbReference>
<dbReference type="PATRIC" id="fig|1288826.3.peg.1984"/>
<name>M7CVI6_9GAMM</name>
<evidence type="ECO:0000313" key="5">
    <source>
        <dbReference type="Proteomes" id="UP000011960"/>
    </source>
</evidence>
<dbReference type="InterPro" id="IPR009465">
    <property type="entry name" value="Spondin_N"/>
</dbReference>